<dbReference type="EMBL" id="AESD01000083">
    <property type="protein sequence ID" value="EHJ14828.1"/>
    <property type="molecule type" value="Genomic_DNA"/>
</dbReference>
<protein>
    <submittedName>
        <fullName evidence="1">Uncharacterized protein</fullName>
    </submittedName>
</protein>
<accession>G5IZ19</accession>
<dbReference type="InterPro" id="IPR016780">
    <property type="entry name" value="UCP020893"/>
</dbReference>
<evidence type="ECO:0000313" key="2">
    <source>
        <dbReference type="Proteomes" id="UP000003477"/>
    </source>
</evidence>
<dbReference type="PATRIC" id="fig|423471.3.peg.475"/>
<dbReference type="Proteomes" id="UP000003477">
    <property type="component" value="Unassembled WGS sequence"/>
</dbReference>
<name>G5IZ19_CROWT</name>
<organism evidence="1 2">
    <name type="scientific">Crocosphaera watsonii WH 0003</name>
    <dbReference type="NCBI Taxonomy" id="423471"/>
    <lineage>
        <taxon>Bacteria</taxon>
        <taxon>Bacillati</taxon>
        <taxon>Cyanobacteriota</taxon>
        <taxon>Cyanophyceae</taxon>
        <taxon>Oscillatoriophycideae</taxon>
        <taxon>Chroococcales</taxon>
        <taxon>Aphanothecaceae</taxon>
        <taxon>Crocosphaera</taxon>
    </lineage>
</organism>
<dbReference type="RefSeq" id="WP_007305936.1">
    <property type="nucleotide sequence ID" value="NZ_AESD01000083.1"/>
</dbReference>
<dbReference type="GeneID" id="88764438"/>
<dbReference type="PIRSF" id="PIRSF020893">
    <property type="entry name" value="UCP020893"/>
    <property type="match status" value="1"/>
</dbReference>
<evidence type="ECO:0000313" key="1">
    <source>
        <dbReference type="EMBL" id="EHJ14828.1"/>
    </source>
</evidence>
<gene>
    <name evidence="1" type="ORF">CWATWH0003_0516</name>
</gene>
<proteinExistence type="predicted"/>
<reference evidence="1 2" key="1">
    <citation type="journal article" date="2011" name="Front. Microbiol.">
        <title>Two Strains of Crocosphaera watsonii with Highly Conserved Genomes are Distinguished by Strain-Specific Features.</title>
        <authorList>
            <person name="Bench S.R."/>
            <person name="Ilikchyan I.N."/>
            <person name="Tripp H.J."/>
            <person name="Zehr J.P."/>
        </authorList>
    </citation>
    <scope>NUCLEOTIDE SEQUENCE [LARGE SCALE GENOMIC DNA]</scope>
    <source>
        <strain evidence="1 2">WH 0003</strain>
    </source>
</reference>
<dbReference type="AlphaFoldDB" id="G5IZ19"/>
<sequence>MNWHIPKDLTFEDALQLTRTLTEAMVNKKLKDSEIEEIVTTLVNSENGARGFFVVYLTSDLPLADNPSEGVVNALKTSPEIVSELLVKNLAMSSAMSVTHRRNNDENMAKSSEKVAVRNGNLIKLTDLELSSQKLAALTQTIINNSGIYQAFLDKWEYDEEQKQTIQKYIESI</sequence>
<comment type="caution">
    <text evidence="1">The sequence shown here is derived from an EMBL/GenBank/DDBJ whole genome shotgun (WGS) entry which is preliminary data.</text>
</comment>